<feature type="compositionally biased region" description="Polar residues" evidence="1">
    <location>
        <begin position="1"/>
        <end position="11"/>
    </location>
</feature>
<dbReference type="Proteomes" id="UP000799118">
    <property type="component" value="Unassembled WGS sequence"/>
</dbReference>
<feature type="compositionally biased region" description="Polar residues" evidence="1">
    <location>
        <begin position="425"/>
        <end position="435"/>
    </location>
</feature>
<feature type="compositionally biased region" description="Low complexity" evidence="1">
    <location>
        <begin position="611"/>
        <end position="627"/>
    </location>
</feature>
<sequence>MNMLENPSTPQMPGENLNPPPNCLNPPDSGSQNSTPPPPPDSQNSRDKPSGANLEPSSAAAKPKHNRKKAKTGVEGLASNVGTGSKGTRNRNKGGKRGNPGTFHGEHLIFLQKHVDTYLELDSRLKKTQWLTAFRETWFAKFPWHLGQQPVKFAPLNEVEKSVDESASGDATASVTLSEEARKDLEKRQKLAMDVVQAVGQEVTGWFHRLTAKTKSTEGTGASEAFKGVKQQMLNVSKGSPRGMPDYKFWMAHPLHKEKFNAGYEQARASNPPEQKDRMKFQCQVAQEMYELEPVEVKQAIATENAENRSAKFMAFKKLMSGKFTLEGAGEIDEESKRLCIKNFTKFVQPLLDAIRAHTGLWLTLLAGAPPENPEIDKHHTFLAVSSGTAEGCKFHQWHEDEYLLVVSQWLHFLDATVITSANMTASGSGSQQLRTPVDDPSMLKMPEKEEEEEGGSSKSTSKSTSKAKVKSKSTQSGKEKAEVRHEENGKGKGKAVDEQLEEEPENEGNVAEEVGAGEGAGEDEDEEDDEEDDEEEDEEEDEEDELPLHAQTILFLNGLPEKERQDEMRRLRQIRTPYEFERENNIIRNRYLMNQIFQGKTAVDLLLGDSSTTPASPSPPSASGFPSSPPAPTPTSSVPPASVAAAAATSIPPGSSPPAPRSPPASVPAVAATSVPPGSPPPGL</sequence>
<feature type="compositionally biased region" description="Basic and acidic residues" evidence="1">
    <location>
        <begin position="561"/>
        <end position="571"/>
    </location>
</feature>
<evidence type="ECO:0000313" key="2">
    <source>
        <dbReference type="EMBL" id="KAE9385169.1"/>
    </source>
</evidence>
<dbReference type="OrthoDB" id="2803783at2759"/>
<protein>
    <submittedName>
        <fullName evidence="2">Uncharacterized protein</fullName>
    </submittedName>
</protein>
<feature type="region of interest" description="Disordered" evidence="1">
    <location>
        <begin position="609"/>
        <end position="685"/>
    </location>
</feature>
<feature type="compositionally biased region" description="Basic and acidic residues" evidence="1">
    <location>
        <begin position="478"/>
        <end position="498"/>
    </location>
</feature>
<reference evidence="2" key="1">
    <citation type="journal article" date="2019" name="Environ. Microbiol.">
        <title>Fungal ecological strategies reflected in gene transcription - a case study of two litter decomposers.</title>
        <authorList>
            <person name="Barbi F."/>
            <person name="Kohler A."/>
            <person name="Barry K."/>
            <person name="Baskaran P."/>
            <person name="Daum C."/>
            <person name="Fauchery L."/>
            <person name="Ihrmark K."/>
            <person name="Kuo A."/>
            <person name="LaButti K."/>
            <person name="Lipzen A."/>
            <person name="Morin E."/>
            <person name="Grigoriev I.V."/>
            <person name="Henrissat B."/>
            <person name="Lindahl B."/>
            <person name="Martin F."/>
        </authorList>
    </citation>
    <scope>NUCLEOTIDE SEQUENCE</scope>
    <source>
        <strain evidence="2">JB14</strain>
    </source>
</reference>
<evidence type="ECO:0000256" key="1">
    <source>
        <dbReference type="SAM" id="MobiDB-lite"/>
    </source>
</evidence>
<name>A0A6A4GHR1_9AGAR</name>
<keyword evidence="3" id="KW-1185">Reference proteome</keyword>
<feature type="compositionally biased region" description="Basic residues" evidence="1">
    <location>
        <begin position="62"/>
        <end position="71"/>
    </location>
</feature>
<proteinExistence type="predicted"/>
<organism evidence="2 3">
    <name type="scientific">Gymnopus androsaceus JB14</name>
    <dbReference type="NCBI Taxonomy" id="1447944"/>
    <lineage>
        <taxon>Eukaryota</taxon>
        <taxon>Fungi</taxon>
        <taxon>Dikarya</taxon>
        <taxon>Basidiomycota</taxon>
        <taxon>Agaricomycotina</taxon>
        <taxon>Agaricomycetes</taxon>
        <taxon>Agaricomycetidae</taxon>
        <taxon>Agaricales</taxon>
        <taxon>Marasmiineae</taxon>
        <taxon>Omphalotaceae</taxon>
        <taxon>Gymnopus</taxon>
    </lineage>
</organism>
<feature type="compositionally biased region" description="Low complexity" evidence="1">
    <location>
        <begin position="668"/>
        <end position="677"/>
    </location>
</feature>
<feature type="compositionally biased region" description="Low complexity" evidence="1">
    <location>
        <begin position="635"/>
        <end position="654"/>
    </location>
</feature>
<dbReference type="AlphaFoldDB" id="A0A6A4GHR1"/>
<dbReference type="EMBL" id="ML770019">
    <property type="protein sequence ID" value="KAE9385169.1"/>
    <property type="molecule type" value="Genomic_DNA"/>
</dbReference>
<feature type="region of interest" description="Disordered" evidence="1">
    <location>
        <begin position="425"/>
        <end position="571"/>
    </location>
</feature>
<feature type="compositionally biased region" description="Pro residues" evidence="1">
    <location>
        <begin position="655"/>
        <end position="667"/>
    </location>
</feature>
<evidence type="ECO:0000313" key="3">
    <source>
        <dbReference type="Proteomes" id="UP000799118"/>
    </source>
</evidence>
<feature type="compositionally biased region" description="Acidic residues" evidence="1">
    <location>
        <begin position="521"/>
        <end position="546"/>
    </location>
</feature>
<gene>
    <name evidence="2" type="ORF">BT96DRAFT_1007290</name>
</gene>
<accession>A0A6A4GHR1</accession>
<feature type="region of interest" description="Disordered" evidence="1">
    <location>
        <begin position="1"/>
        <end position="102"/>
    </location>
</feature>